<dbReference type="EMBL" id="CVRY01000005">
    <property type="protein sequence ID" value="CRL63534.1"/>
    <property type="molecule type" value="Genomic_DNA"/>
</dbReference>
<protein>
    <submittedName>
        <fullName evidence="2">Uncharacterized protein</fullName>
    </submittedName>
</protein>
<dbReference type="AlphaFoldDB" id="A0A0G4QD63"/>
<keyword evidence="1" id="KW-0472">Membrane</keyword>
<feature type="transmembrane region" description="Helical" evidence="1">
    <location>
        <begin position="7"/>
        <end position="25"/>
    </location>
</feature>
<organism evidence="2 3">
    <name type="scientific">Proteus penneri</name>
    <dbReference type="NCBI Taxonomy" id="102862"/>
    <lineage>
        <taxon>Bacteria</taxon>
        <taxon>Pseudomonadati</taxon>
        <taxon>Pseudomonadota</taxon>
        <taxon>Gammaproteobacteria</taxon>
        <taxon>Enterobacterales</taxon>
        <taxon>Morganellaceae</taxon>
        <taxon>Proteus</taxon>
    </lineage>
</organism>
<evidence type="ECO:0000256" key="1">
    <source>
        <dbReference type="SAM" id="Phobius"/>
    </source>
</evidence>
<accession>A0A379EQK4</accession>
<reference evidence="3" key="1">
    <citation type="submission" date="2015-06" db="EMBL/GenBank/DDBJ databases">
        <authorList>
            <person name="Urmite Genomes"/>
        </authorList>
    </citation>
    <scope>NUCLEOTIDE SEQUENCE [LARGE SCALE GENOMIC DNA]</scope>
    <source>
        <strain evidence="3">CSUR P1867</strain>
    </source>
</reference>
<dbReference type="Proteomes" id="UP000183920">
    <property type="component" value="Unassembled WGS sequence"/>
</dbReference>
<gene>
    <name evidence="2" type="ORF">BN1804_02526</name>
</gene>
<evidence type="ECO:0000313" key="2">
    <source>
        <dbReference type="EMBL" id="CRL63534.1"/>
    </source>
</evidence>
<sequence>MVCWHEVFMCISFCLTSYGIISAYFENKCGVWDESNAAGF</sequence>
<keyword evidence="1" id="KW-0812">Transmembrane</keyword>
<proteinExistence type="predicted"/>
<name>A0A0G4QD63_9GAMM</name>
<evidence type="ECO:0000313" key="3">
    <source>
        <dbReference type="Proteomes" id="UP000183920"/>
    </source>
</evidence>
<keyword evidence="1" id="KW-1133">Transmembrane helix</keyword>
<accession>A0A0G4QD63</accession>